<dbReference type="AlphaFoldDB" id="A0A8T0AEZ1"/>
<feature type="non-terminal residue" evidence="2">
    <location>
        <position position="214"/>
    </location>
</feature>
<feature type="compositionally biased region" description="Basic residues" evidence="1">
    <location>
        <begin position="157"/>
        <end position="188"/>
    </location>
</feature>
<keyword evidence="3" id="KW-1185">Reference proteome</keyword>
<evidence type="ECO:0000256" key="1">
    <source>
        <dbReference type="SAM" id="MobiDB-lite"/>
    </source>
</evidence>
<evidence type="ECO:0000313" key="2">
    <source>
        <dbReference type="EMBL" id="KAF7689758.1"/>
    </source>
</evidence>
<dbReference type="Proteomes" id="UP000606274">
    <property type="component" value="Unassembled WGS sequence"/>
</dbReference>
<gene>
    <name evidence="2" type="ORF">HF521_013111</name>
</gene>
<name>A0A8T0AEZ1_SILME</name>
<reference evidence="2" key="1">
    <citation type="submission" date="2020-08" db="EMBL/GenBank/DDBJ databases">
        <title>Chromosome-level assembly of Southern catfish (Silurus meridionalis) provides insights into visual adaptation to the nocturnal and benthic lifestyles.</title>
        <authorList>
            <person name="Zhang Y."/>
            <person name="Wang D."/>
            <person name="Peng Z."/>
        </authorList>
    </citation>
    <scope>NUCLEOTIDE SEQUENCE</scope>
    <source>
        <strain evidence="2">SWU-2019-XX</strain>
        <tissue evidence="2">Muscle</tissue>
    </source>
</reference>
<sequence length="214" mass="23609">MKQPPSSASGKTQKSAAPCPYVDVMDFSTRFSSNRAEWGGFLRSVERELWNATGGEFGSCARFLQLLTRELGMITADLHLLSPTSESAVLHQSFQEISALLQALQESSTPPQVLQGISTVLQAIQDGVVPLQDLQELSSLLQNLRDGSARSMASRRSPPRSRTSRRAQLRSRSSRRAQLHTRSSRRAQLRSPKAPLSSRAAPRALFHSRESPRA</sequence>
<evidence type="ECO:0000313" key="3">
    <source>
        <dbReference type="Proteomes" id="UP000606274"/>
    </source>
</evidence>
<comment type="caution">
    <text evidence="2">The sequence shown here is derived from an EMBL/GenBank/DDBJ whole genome shotgun (WGS) entry which is preliminary data.</text>
</comment>
<feature type="compositionally biased region" description="Low complexity" evidence="1">
    <location>
        <begin position="145"/>
        <end position="156"/>
    </location>
</feature>
<proteinExistence type="predicted"/>
<accession>A0A8T0AEZ1</accession>
<dbReference type="EMBL" id="JABFDY010000024">
    <property type="protein sequence ID" value="KAF7689758.1"/>
    <property type="molecule type" value="Genomic_DNA"/>
</dbReference>
<organism evidence="2 3">
    <name type="scientific">Silurus meridionalis</name>
    <name type="common">Southern catfish</name>
    <name type="synonym">Silurus soldatovi meridionalis</name>
    <dbReference type="NCBI Taxonomy" id="175797"/>
    <lineage>
        <taxon>Eukaryota</taxon>
        <taxon>Metazoa</taxon>
        <taxon>Chordata</taxon>
        <taxon>Craniata</taxon>
        <taxon>Vertebrata</taxon>
        <taxon>Euteleostomi</taxon>
        <taxon>Actinopterygii</taxon>
        <taxon>Neopterygii</taxon>
        <taxon>Teleostei</taxon>
        <taxon>Ostariophysi</taxon>
        <taxon>Siluriformes</taxon>
        <taxon>Siluridae</taxon>
        <taxon>Silurus</taxon>
    </lineage>
</organism>
<protein>
    <submittedName>
        <fullName evidence="2">Uncharacterized protein</fullName>
    </submittedName>
</protein>
<feature type="region of interest" description="Disordered" evidence="1">
    <location>
        <begin position="145"/>
        <end position="214"/>
    </location>
</feature>